<dbReference type="STRING" id="2004952.A0A2C5Z4L0"/>
<feature type="chain" id="PRO_5013310590" description="Galactosyl transferase GMA12/MNN10 family protein" evidence="4">
    <location>
        <begin position="26"/>
        <end position="382"/>
    </location>
</feature>
<comment type="similarity">
    <text evidence="1">Belongs to the glycosyltransferase 34 family.</text>
</comment>
<dbReference type="Gene3D" id="3.90.550.10">
    <property type="entry name" value="Spore Coat Polysaccharide Biosynthesis Protein SpsA, Chain A"/>
    <property type="match status" value="1"/>
</dbReference>
<dbReference type="PANTHER" id="PTHR31306">
    <property type="entry name" value="ALPHA-1,6-MANNOSYLTRANSFERASE MNN11-RELATED"/>
    <property type="match status" value="1"/>
</dbReference>
<dbReference type="EMBL" id="NJES01000261">
    <property type="protein sequence ID" value="PHH74642.1"/>
    <property type="molecule type" value="Genomic_DNA"/>
</dbReference>
<dbReference type="GO" id="GO:0006487">
    <property type="term" value="P:protein N-linked glycosylation"/>
    <property type="evidence" value="ECO:0007669"/>
    <property type="project" value="TreeGrafter"/>
</dbReference>
<feature type="signal peptide" evidence="4">
    <location>
        <begin position="1"/>
        <end position="25"/>
    </location>
</feature>
<evidence type="ECO:0000313" key="6">
    <source>
        <dbReference type="Proteomes" id="UP000226431"/>
    </source>
</evidence>
<dbReference type="AlphaFoldDB" id="A0A2C5Z4L0"/>
<dbReference type="Proteomes" id="UP000226431">
    <property type="component" value="Unassembled WGS sequence"/>
</dbReference>
<evidence type="ECO:0000256" key="2">
    <source>
        <dbReference type="ARBA" id="ARBA00022676"/>
    </source>
</evidence>
<evidence type="ECO:0000256" key="1">
    <source>
        <dbReference type="ARBA" id="ARBA00005664"/>
    </source>
</evidence>
<dbReference type="GO" id="GO:0000139">
    <property type="term" value="C:Golgi membrane"/>
    <property type="evidence" value="ECO:0007669"/>
    <property type="project" value="TreeGrafter"/>
</dbReference>
<dbReference type="GO" id="GO:0016757">
    <property type="term" value="F:glycosyltransferase activity"/>
    <property type="evidence" value="ECO:0007669"/>
    <property type="project" value="UniProtKB-KW"/>
</dbReference>
<keyword evidence="2" id="KW-0328">Glycosyltransferase</keyword>
<dbReference type="InterPro" id="IPR008630">
    <property type="entry name" value="Glyco_trans_34"/>
</dbReference>
<protein>
    <recommendedName>
        <fullName evidence="7">Galactosyl transferase GMA12/MNN10 family protein</fullName>
    </recommendedName>
</protein>
<evidence type="ECO:0000313" key="5">
    <source>
        <dbReference type="EMBL" id="PHH74642.1"/>
    </source>
</evidence>
<organism evidence="5 6">
    <name type="scientific">Ophiocordyceps camponoti-rufipedis</name>
    <dbReference type="NCBI Taxonomy" id="2004952"/>
    <lineage>
        <taxon>Eukaryota</taxon>
        <taxon>Fungi</taxon>
        <taxon>Dikarya</taxon>
        <taxon>Ascomycota</taxon>
        <taxon>Pezizomycotina</taxon>
        <taxon>Sordariomycetes</taxon>
        <taxon>Hypocreomycetidae</taxon>
        <taxon>Hypocreales</taxon>
        <taxon>Ophiocordycipitaceae</taxon>
        <taxon>Ophiocordyceps</taxon>
    </lineage>
</organism>
<evidence type="ECO:0008006" key="7">
    <source>
        <dbReference type="Google" id="ProtNLM"/>
    </source>
</evidence>
<dbReference type="PANTHER" id="PTHR31306:SF8">
    <property type="entry name" value="GLYCOSYLTRANSFERASE FAMILY 34 PROTEIN"/>
    <property type="match status" value="1"/>
</dbReference>
<comment type="caution">
    <text evidence="5">The sequence shown here is derived from an EMBL/GenBank/DDBJ whole genome shotgun (WGS) entry which is preliminary data.</text>
</comment>
<name>A0A2C5Z4L0_9HYPO</name>
<evidence type="ECO:0000256" key="3">
    <source>
        <dbReference type="ARBA" id="ARBA00022679"/>
    </source>
</evidence>
<dbReference type="OrthoDB" id="4918811at2759"/>
<evidence type="ECO:0000256" key="4">
    <source>
        <dbReference type="SAM" id="SignalP"/>
    </source>
</evidence>
<keyword evidence="4" id="KW-0732">Signal</keyword>
<gene>
    <name evidence="5" type="ORF">CDD80_2947</name>
</gene>
<sequence length="382" mass="43686">MRYAPVKIGAAIVTVVFLLWQLSSSLDYSYSIHSVLEQYRASRHNKTTDGLHIRGSHNCVPDIDTVAVAEEAHAFRRSCLASHPARSFIGKKSPRVATVTVHYTEPGKNTFYQNAIRTHVLHRLVHESHLKLLCSPVVDGLWNKQAYTLSVMLEEMAKPADERLQWIFWADRDSIVVDPCRDVTDFLPQSAFEEDSSNKHQINMLIAKDWNGLNAGVFLLRVGTWGIHLLNDVLSFPRYKPDAYLRFEEQSAMDVLLQEEKYKDGARYVPQHWFNAYPSEYNRTEQYSTMNDTAGLKEHAVRRGDFLVHFAGCPDKEGEINGYIKGMKKEGNVWESGRALRDASAEVDEFWAKNSHASSASCRERHFLFLLGSVFLWLSWFG</sequence>
<accession>A0A2C5Z4L0</accession>
<reference evidence="5 6" key="1">
    <citation type="submission" date="2017-06" db="EMBL/GenBank/DDBJ databases">
        <title>Ant-infecting Ophiocordyceps genomes reveal a high diversity of potential behavioral manipulation genes and a possible major role for enterotoxins.</title>
        <authorList>
            <person name="De Bekker C."/>
            <person name="Evans H.C."/>
            <person name="Brachmann A."/>
            <person name="Hughes D.P."/>
        </authorList>
    </citation>
    <scope>NUCLEOTIDE SEQUENCE [LARGE SCALE GENOMIC DNA]</scope>
    <source>
        <strain evidence="5 6">Map16</strain>
    </source>
</reference>
<dbReference type="Pfam" id="PF05637">
    <property type="entry name" value="Glyco_transf_34"/>
    <property type="match status" value="1"/>
</dbReference>
<keyword evidence="6" id="KW-1185">Reference proteome</keyword>
<proteinExistence type="inferred from homology"/>
<keyword evidence="3" id="KW-0808">Transferase</keyword>
<dbReference type="InterPro" id="IPR029044">
    <property type="entry name" value="Nucleotide-diphossugar_trans"/>
</dbReference>